<dbReference type="InterPro" id="IPR019861">
    <property type="entry name" value="PorP/SprF_Bacteroidetes"/>
</dbReference>
<comment type="caution">
    <text evidence="1">The sequence shown here is derived from an EMBL/GenBank/DDBJ whole genome shotgun (WGS) entry which is preliminary data.</text>
</comment>
<proteinExistence type="predicted"/>
<gene>
    <name evidence="1" type="ORF">OM075_08040</name>
</gene>
<dbReference type="EMBL" id="JAPDPJ010000013">
    <property type="protein sequence ID" value="MCW3786414.1"/>
    <property type="molecule type" value="Genomic_DNA"/>
</dbReference>
<evidence type="ECO:0000313" key="2">
    <source>
        <dbReference type="Proteomes" id="UP001209229"/>
    </source>
</evidence>
<dbReference type="Proteomes" id="UP001209229">
    <property type="component" value="Unassembled WGS sequence"/>
</dbReference>
<keyword evidence="2" id="KW-1185">Reference proteome</keyword>
<protein>
    <submittedName>
        <fullName evidence="1">Type IX secretion system membrane protein PorP/SprF</fullName>
    </submittedName>
</protein>
<dbReference type="Pfam" id="PF11751">
    <property type="entry name" value="PorP_SprF"/>
    <property type="match status" value="1"/>
</dbReference>
<dbReference type="RefSeq" id="WP_301189978.1">
    <property type="nucleotide sequence ID" value="NZ_JAPDPJ010000013.1"/>
</dbReference>
<name>A0AAE3M3Z9_9BACT</name>
<dbReference type="AlphaFoldDB" id="A0AAE3M3Z9"/>
<evidence type="ECO:0000313" key="1">
    <source>
        <dbReference type="EMBL" id="MCW3786414.1"/>
    </source>
</evidence>
<dbReference type="NCBIfam" id="TIGR03519">
    <property type="entry name" value="T9SS_PorP_fam"/>
    <property type="match status" value="1"/>
</dbReference>
<accession>A0AAE3M3Z9</accession>
<reference evidence="1" key="1">
    <citation type="submission" date="2022-10" db="EMBL/GenBank/DDBJ databases">
        <authorList>
            <person name="Yu W.X."/>
        </authorList>
    </citation>
    <scope>NUCLEOTIDE SEQUENCE</scope>
    <source>
        <strain evidence="1">AAT</strain>
    </source>
</reference>
<organism evidence="1 2">
    <name type="scientific">Plebeiibacterium sediminum</name>
    <dbReference type="NCBI Taxonomy" id="2992112"/>
    <lineage>
        <taxon>Bacteria</taxon>
        <taxon>Pseudomonadati</taxon>
        <taxon>Bacteroidota</taxon>
        <taxon>Bacteroidia</taxon>
        <taxon>Marinilabiliales</taxon>
        <taxon>Marinilabiliaceae</taxon>
        <taxon>Plebeiibacterium</taxon>
    </lineage>
</organism>
<sequence>MRLLQSILLFVIFFFFAGESFSQWDPSFSQYMNNQLCINPAYTGIRNTISTNLNIKKQWMGVEGSPTTYMLGINGPINKTYNAIGGLISNHKVGPVNTYNASFSYAHLLKLNDQLHLSLGLNIGAIYQNITLSKISIVQSNDPMFQSDLSNQINGDFGAGAFLYSPIFYVGLSFPHLIQTHFSKYDNIEVPGYKRNAYLSSGLLVGLNKSLSIKPSILFKMNDDAEANLDMNALLSVNKKFIVGASYRIKHTMAFIVNVQLSKELLLGYSYDLNRNNSGIGYNSHEISICYDNFTYYRKNRKRMFKKKKKKQEEEESIRSIRNF</sequence>